<feature type="compositionally biased region" description="Basic and acidic residues" evidence="1">
    <location>
        <begin position="1"/>
        <end position="11"/>
    </location>
</feature>
<comment type="caution">
    <text evidence="2">The sequence shown here is derived from an EMBL/GenBank/DDBJ whole genome shotgun (WGS) entry which is preliminary data.</text>
</comment>
<evidence type="ECO:0000313" key="2">
    <source>
        <dbReference type="EMBL" id="KAG1536454.1"/>
    </source>
</evidence>
<organism evidence="2 3">
    <name type="scientific">Rhizopus delemar</name>
    <dbReference type="NCBI Taxonomy" id="936053"/>
    <lineage>
        <taxon>Eukaryota</taxon>
        <taxon>Fungi</taxon>
        <taxon>Fungi incertae sedis</taxon>
        <taxon>Mucoromycota</taxon>
        <taxon>Mucoromycotina</taxon>
        <taxon>Mucoromycetes</taxon>
        <taxon>Mucorales</taxon>
        <taxon>Mucorineae</taxon>
        <taxon>Rhizopodaceae</taxon>
        <taxon>Rhizopus</taxon>
    </lineage>
</organism>
<evidence type="ECO:0000313" key="3">
    <source>
        <dbReference type="Proteomes" id="UP000740926"/>
    </source>
</evidence>
<reference evidence="2 3" key="1">
    <citation type="journal article" date="2020" name="Microb. Genom.">
        <title>Genetic diversity of clinical and environmental Mucorales isolates obtained from an investigation of mucormycosis cases among solid organ transplant recipients.</title>
        <authorList>
            <person name="Nguyen M.H."/>
            <person name="Kaul D."/>
            <person name="Muto C."/>
            <person name="Cheng S.J."/>
            <person name="Richter R.A."/>
            <person name="Bruno V.M."/>
            <person name="Liu G."/>
            <person name="Beyhan S."/>
            <person name="Sundermann A.J."/>
            <person name="Mounaud S."/>
            <person name="Pasculle A.W."/>
            <person name="Nierman W.C."/>
            <person name="Driscoll E."/>
            <person name="Cumbie R."/>
            <person name="Clancy C.J."/>
            <person name="Dupont C.L."/>
        </authorList>
    </citation>
    <scope>NUCLEOTIDE SEQUENCE [LARGE SCALE GENOMIC DNA]</scope>
    <source>
        <strain evidence="2 3">GL24</strain>
    </source>
</reference>
<proteinExistence type="predicted"/>
<dbReference type="EMBL" id="JAANIU010007884">
    <property type="protein sequence ID" value="KAG1536454.1"/>
    <property type="molecule type" value="Genomic_DNA"/>
</dbReference>
<dbReference type="Proteomes" id="UP000740926">
    <property type="component" value="Unassembled WGS sequence"/>
</dbReference>
<feature type="compositionally biased region" description="Basic and acidic residues" evidence="1">
    <location>
        <begin position="75"/>
        <end position="84"/>
    </location>
</feature>
<evidence type="ECO:0000256" key="1">
    <source>
        <dbReference type="SAM" id="MobiDB-lite"/>
    </source>
</evidence>
<sequence length="84" mass="9640">MPDERQRDPEQRPVAGQPDRGRVGQAQRRQQPGQGAEAGVQQEREHRGGHHLGHRPGQERQPAHQAAQRHLFVQHQRDAQRRGE</sequence>
<feature type="compositionally biased region" description="Low complexity" evidence="1">
    <location>
        <begin position="23"/>
        <end position="39"/>
    </location>
</feature>
<gene>
    <name evidence="2" type="ORF">G6F50_015061</name>
</gene>
<name>A0A9P7C5C0_9FUNG</name>
<feature type="region of interest" description="Disordered" evidence="1">
    <location>
        <begin position="1"/>
        <end position="84"/>
    </location>
</feature>
<protein>
    <submittedName>
        <fullName evidence="2">Uncharacterized protein</fullName>
    </submittedName>
</protein>
<dbReference type="AlphaFoldDB" id="A0A9P7C5C0"/>
<keyword evidence="3" id="KW-1185">Reference proteome</keyword>
<accession>A0A9P7C5C0</accession>